<dbReference type="EMBL" id="FNQS01000009">
    <property type="protein sequence ID" value="SEA83345.1"/>
    <property type="molecule type" value="Genomic_DNA"/>
</dbReference>
<dbReference type="InterPro" id="IPR016039">
    <property type="entry name" value="Thiolase-like"/>
</dbReference>
<dbReference type="Gene3D" id="3.40.47.10">
    <property type="match status" value="2"/>
</dbReference>
<keyword evidence="2" id="KW-1185">Reference proteome</keyword>
<dbReference type="GeneID" id="97765490"/>
<gene>
    <name evidence="1" type="ORF">SAMN02982996_02639</name>
</gene>
<name>A0A1H4EE61_9GAMM</name>
<organism evidence="1 2">
    <name type="scientific">Lonsdalea quercina</name>
    <dbReference type="NCBI Taxonomy" id="71657"/>
    <lineage>
        <taxon>Bacteria</taxon>
        <taxon>Pseudomonadati</taxon>
        <taxon>Pseudomonadota</taxon>
        <taxon>Gammaproteobacteria</taxon>
        <taxon>Enterobacterales</taxon>
        <taxon>Pectobacteriaceae</taxon>
        <taxon>Lonsdalea</taxon>
    </lineage>
</organism>
<dbReference type="AlphaFoldDB" id="A0A1H4EE61"/>
<dbReference type="SUPFAM" id="SSF53901">
    <property type="entry name" value="Thiolase-like"/>
    <property type="match status" value="1"/>
</dbReference>
<dbReference type="GO" id="GO:0016746">
    <property type="term" value="F:acyltransferase activity"/>
    <property type="evidence" value="ECO:0007669"/>
    <property type="project" value="InterPro"/>
</dbReference>
<evidence type="ECO:0000313" key="1">
    <source>
        <dbReference type="EMBL" id="SEA83345.1"/>
    </source>
</evidence>
<dbReference type="STRING" id="71657.SAMN02982996_02639"/>
<dbReference type="RefSeq" id="WP_074728961.1">
    <property type="nucleotide sequence ID" value="NZ_FNQS01000009.1"/>
</dbReference>
<protein>
    <submittedName>
        <fullName evidence="1">3-oxoacyl-[acyl-carrier-protein] synthase-3</fullName>
    </submittedName>
</protein>
<evidence type="ECO:0000313" key="2">
    <source>
        <dbReference type="Proteomes" id="UP000187280"/>
    </source>
</evidence>
<proteinExistence type="predicted"/>
<sequence>MRLTRMVDDIPTERVDAVDVIQAAGGSRSEARVFSKLFGIEQVAALPHTVSLLHTFSTLLDRLEVSAEETPVDTLIYVHALPIQSVEGEGVTTELVRRHPALKQVKRRYEIDQHNCGGGFWGLKMLQTLFRTGLSQRALLLLGDSLSVFGLGERYIPGCTILGDGFVVMLLDNRDDGIQLTPPFGEHRAEFWPGLFIESPQKSAFYAEHNAMMAHALKEIEFSFQTHDVLLPHNINRLTWLNFTRRNPEFEARIDTRLLPDVGHCCAADPFLLLSRRLQNTQPLSKRCGLLSIGAGAFIGACNVIPDPRYISGDDKEKT</sequence>
<dbReference type="Proteomes" id="UP000187280">
    <property type="component" value="Unassembled WGS sequence"/>
</dbReference>
<accession>A0A1H4EE61</accession>
<dbReference type="eggNOG" id="COG0332">
    <property type="taxonomic scope" value="Bacteria"/>
</dbReference>
<reference evidence="1 2" key="1">
    <citation type="submission" date="2016-10" db="EMBL/GenBank/DDBJ databases">
        <authorList>
            <person name="de Groot N.N."/>
        </authorList>
    </citation>
    <scope>NUCLEOTIDE SEQUENCE [LARGE SCALE GENOMIC DNA]</scope>
    <source>
        <strain evidence="1 2">ATCC 29281</strain>
    </source>
</reference>